<keyword evidence="2" id="KW-1185">Reference proteome</keyword>
<dbReference type="EMBL" id="BGPR01000391">
    <property type="protein sequence ID" value="GBM17610.1"/>
    <property type="molecule type" value="Genomic_DNA"/>
</dbReference>
<comment type="caution">
    <text evidence="1">The sequence shown here is derived from an EMBL/GenBank/DDBJ whole genome shotgun (WGS) entry which is preliminary data.</text>
</comment>
<accession>A0A4Y2DLA9</accession>
<evidence type="ECO:0000313" key="1">
    <source>
        <dbReference type="EMBL" id="GBM17610.1"/>
    </source>
</evidence>
<dbReference type="Proteomes" id="UP000499080">
    <property type="component" value="Unassembled WGS sequence"/>
</dbReference>
<protein>
    <submittedName>
        <fullName evidence="1">Uncharacterized protein</fullName>
    </submittedName>
</protein>
<reference evidence="1 2" key="1">
    <citation type="journal article" date="2019" name="Sci. Rep.">
        <title>Orb-weaving spider Araneus ventricosus genome elucidates the spidroin gene catalogue.</title>
        <authorList>
            <person name="Kono N."/>
            <person name="Nakamura H."/>
            <person name="Ohtoshi R."/>
            <person name="Moran D.A.P."/>
            <person name="Shinohara A."/>
            <person name="Yoshida Y."/>
            <person name="Fujiwara M."/>
            <person name="Mori M."/>
            <person name="Tomita M."/>
            <person name="Arakawa K."/>
        </authorList>
    </citation>
    <scope>NUCLEOTIDE SEQUENCE [LARGE SCALE GENOMIC DNA]</scope>
</reference>
<sequence>MFFYNYESIKFWEGNIETPSEGRKDEGMSPAYAPETKFFKDLFLLFAIGILNYLLHEYKRGKDDDDDDDDDEAV</sequence>
<evidence type="ECO:0000313" key="2">
    <source>
        <dbReference type="Proteomes" id="UP000499080"/>
    </source>
</evidence>
<name>A0A4Y2DLA9_ARAVE</name>
<proteinExistence type="predicted"/>
<dbReference type="AlphaFoldDB" id="A0A4Y2DLA9"/>
<gene>
    <name evidence="1" type="ORF">AVEN_80903_1</name>
</gene>
<organism evidence="1 2">
    <name type="scientific">Araneus ventricosus</name>
    <name type="common">Orbweaver spider</name>
    <name type="synonym">Epeira ventricosa</name>
    <dbReference type="NCBI Taxonomy" id="182803"/>
    <lineage>
        <taxon>Eukaryota</taxon>
        <taxon>Metazoa</taxon>
        <taxon>Ecdysozoa</taxon>
        <taxon>Arthropoda</taxon>
        <taxon>Chelicerata</taxon>
        <taxon>Arachnida</taxon>
        <taxon>Araneae</taxon>
        <taxon>Araneomorphae</taxon>
        <taxon>Entelegynae</taxon>
        <taxon>Araneoidea</taxon>
        <taxon>Araneidae</taxon>
        <taxon>Araneus</taxon>
    </lineage>
</organism>